<dbReference type="EMBL" id="JBFSOO010000017">
    <property type="protein sequence ID" value="MEZ6854986.1"/>
    <property type="molecule type" value="Genomic_DNA"/>
</dbReference>
<proteinExistence type="predicted"/>
<name>A0ABV4JWW3_9BACT</name>
<keyword evidence="2 5" id="KW-0812">Transmembrane</keyword>
<evidence type="ECO:0000256" key="4">
    <source>
        <dbReference type="ARBA" id="ARBA00023136"/>
    </source>
</evidence>
<accession>A0ABV4JWW3</accession>
<gene>
    <name evidence="6" type="ORF">AB2Z07_15895</name>
</gene>
<evidence type="ECO:0000313" key="7">
    <source>
        <dbReference type="Proteomes" id="UP001568358"/>
    </source>
</evidence>
<evidence type="ECO:0000313" key="6">
    <source>
        <dbReference type="EMBL" id="MEZ6854986.1"/>
    </source>
</evidence>
<comment type="subcellular location">
    <subcellularLocation>
        <location evidence="1">Membrane</location>
        <topology evidence="1">Multi-pass membrane protein</topology>
    </subcellularLocation>
</comment>
<evidence type="ECO:0000256" key="3">
    <source>
        <dbReference type="ARBA" id="ARBA00022989"/>
    </source>
</evidence>
<sequence>MQNMVQAYLQGLGTNADIKAIFAALGVCVSAVIGGDISLVNALLALWALDFVLGFKRAWDEHRLSIHKARGGVRKVFMYMLTIIVMGLVEYSMGRYSNIFSPRSLTIAFLCVTEGLSCLEHLSHFGVPIPRKLRERLQTYRDGLHEAPVSQGESK</sequence>
<feature type="transmembrane region" description="Helical" evidence="5">
    <location>
        <begin position="12"/>
        <end position="33"/>
    </location>
</feature>
<evidence type="ECO:0000256" key="1">
    <source>
        <dbReference type="ARBA" id="ARBA00004141"/>
    </source>
</evidence>
<dbReference type="RefSeq" id="WP_371151121.1">
    <property type="nucleotide sequence ID" value="NZ_JBFSOO010000017.1"/>
</dbReference>
<dbReference type="NCBIfam" id="TIGR01593">
    <property type="entry name" value="holin_tox_secr"/>
    <property type="match status" value="1"/>
</dbReference>
<keyword evidence="7" id="KW-1185">Reference proteome</keyword>
<keyword evidence="4 5" id="KW-0472">Membrane</keyword>
<keyword evidence="3 5" id="KW-1133">Transmembrane helix</keyword>
<protein>
    <submittedName>
        <fullName evidence="6">Phage holin family protein</fullName>
    </submittedName>
</protein>
<reference evidence="6 7" key="1">
    <citation type="submission" date="2024-07" db="EMBL/GenBank/DDBJ databases">
        <title>Active virus-host system and metabolic interactions in a Lokiarchaeon culture.</title>
        <authorList>
            <person name="Ponce Toledo R.I."/>
            <person name="Rodrigues Oliveira T."/>
            <person name="Schleper C."/>
        </authorList>
    </citation>
    <scope>NUCLEOTIDE SEQUENCE [LARGE SCALE GENOMIC DNA]</scope>
    <source>
        <strain evidence="6 7">B35</strain>
    </source>
</reference>
<evidence type="ECO:0000256" key="5">
    <source>
        <dbReference type="SAM" id="Phobius"/>
    </source>
</evidence>
<comment type="caution">
    <text evidence="6">The sequence shown here is derived from an EMBL/GenBank/DDBJ whole genome shotgun (WGS) entry which is preliminary data.</text>
</comment>
<dbReference type="Pfam" id="PF05105">
    <property type="entry name" value="Phage_holin_4_1"/>
    <property type="match status" value="1"/>
</dbReference>
<feature type="transmembrane region" description="Helical" evidence="5">
    <location>
        <begin position="76"/>
        <end position="93"/>
    </location>
</feature>
<dbReference type="Proteomes" id="UP001568358">
    <property type="component" value="Unassembled WGS sequence"/>
</dbReference>
<dbReference type="InterPro" id="IPR006480">
    <property type="entry name" value="Phage_holin_4_1"/>
</dbReference>
<evidence type="ECO:0000256" key="2">
    <source>
        <dbReference type="ARBA" id="ARBA00022692"/>
    </source>
</evidence>
<organism evidence="6 7">
    <name type="scientific">Halodesulfovibrio aestuarii</name>
    <dbReference type="NCBI Taxonomy" id="126333"/>
    <lineage>
        <taxon>Bacteria</taxon>
        <taxon>Pseudomonadati</taxon>
        <taxon>Thermodesulfobacteriota</taxon>
        <taxon>Desulfovibrionia</taxon>
        <taxon>Desulfovibrionales</taxon>
        <taxon>Desulfovibrionaceae</taxon>
        <taxon>Halodesulfovibrio</taxon>
    </lineage>
</organism>